<evidence type="ECO:0000313" key="10">
    <source>
        <dbReference type="EMBL" id="KAF2091189.1"/>
    </source>
</evidence>
<dbReference type="PANTHER" id="PTHR31297:SF8">
    <property type="entry name" value="GLYCOSIDE HYDROLASE FAMILY 5 DOMAIN-CONTAINING PROTEIN"/>
    <property type="match status" value="1"/>
</dbReference>
<evidence type="ECO:0000259" key="9">
    <source>
        <dbReference type="Pfam" id="PF00150"/>
    </source>
</evidence>
<keyword evidence="4" id="KW-0961">Cell wall biogenesis/degradation</keyword>
<evidence type="ECO:0000256" key="7">
    <source>
        <dbReference type="RuleBase" id="RU361153"/>
    </source>
</evidence>
<proteinExistence type="inferred from homology"/>
<name>A0A9P4I291_9PEZI</name>
<keyword evidence="2 7" id="KW-0378">Hydrolase</keyword>
<evidence type="ECO:0000256" key="3">
    <source>
        <dbReference type="ARBA" id="ARBA00023295"/>
    </source>
</evidence>
<accession>A0A9P4I291</accession>
<dbReference type="GO" id="GO:0005576">
    <property type="term" value="C:extracellular region"/>
    <property type="evidence" value="ECO:0007669"/>
    <property type="project" value="TreeGrafter"/>
</dbReference>
<dbReference type="GO" id="GO:0009251">
    <property type="term" value="P:glucan catabolic process"/>
    <property type="evidence" value="ECO:0007669"/>
    <property type="project" value="TreeGrafter"/>
</dbReference>
<feature type="domain" description="Glycoside hydrolase family 5" evidence="9">
    <location>
        <begin position="97"/>
        <end position="315"/>
    </location>
</feature>
<dbReference type="InterPro" id="IPR017853">
    <property type="entry name" value="GH"/>
</dbReference>
<gene>
    <name evidence="10" type="ORF">K490DRAFT_33834</name>
</gene>
<feature type="signal peptide" evidence="8">
    <location>
        <begin position="1"/>
        <end position="18"/>
    </location>
</feature>
<evidence type="ECO:0000256" key="6">
    <source>
        <dbReference type="ARBA" id="ARBA00038929"/>
    </source>
</evidence>
<dbReference type="GO" id="GO:0009986">
    <property type="term" value="C:cell surface"/>
    <property type="evidence" value="ECO:0007669"/>
    <property type="project" value="TreeGrafter"/>
</dbReference>
<protein>
    <recommendedName>
        <fullName evidence="6">glucan 1,3-beta-glucosidase</fullName>
        <ecNumber evidence="6">3.2.1.58</ecNumber>
    </recommendedName>
</protein>
<dbReference type="AlphaFoldDB" id="A0A9P4I291"/>
<keyword evidence="11" id="KW-1185">Reference proteome</keyword>
<dbReference type="Gene3D" id="3.20.20.80">
    <property type="entry name" value="Glycosidases"/>
    <property type="match status" value="1"/>
</dbReference>
<evidence type="ECO:0000256" key="1">
    <source>
        <dbReference type="ARBA" id="ARBA00005641"/>
    </source>
</evidence>
<comment type="caution">
    <text evidence="10">The sequence shown here is derived from an EMBL/GenBank/DDBJ whole genome shotgun (WGS) entry which is preliminary data.</text>
</comment>
<evidence type="ECO:0000256" key="8">
    <source>
        <dbReference type="SAM" id="SignalP"/>
    </source>
</evidence>
<dbReference type="FunFam" id="3.20.20.80:FF:000033">
    <property type="entry name" value="Glucan 1,3-beta-glucosidase A"/>
    <property type="match status" value="1"/>
</dbReference>
<dbReference type="EMBL" id="ML978712">
    <property type="protein sequence ID" value="KAF2091189.1"/>
    <property type="molecule type" value="Genomic_DNA"/>
</dbReference>
<dbReference type="EC" id="3.2.1.58" evidence="6"/>
<dbReference type="GO" id="GO:0004338">
    <property type="term" value="F:glucan exo-1,3-beta-glucosidase activity"/>
    <property type="evidence" value="ECO:0007669"/>
    <property type="project" value="UniProtKB-EC"/>
</dbReference>
<keyword evidence="8" id="KW-0732">Signal</keyword>
<dbReference type="GO" id="GO:0071555">
    <property type="term" value="P:cell wall organization"/>
    <property type="evidence" value="ECO:0007669"/>
    <property type="project" value="UniProtKB-KW"/>
</dbReference>
<dbReference type="InterPro" id="IPR001547">
    <property type="entry name" value="Glyco_hydro_5"/>
</dbReference>
<feature type="chain" id="PRO_5040454093" description="glucan 1,3-beta-glucosidase" evidence="8">
    <location>
        <begin position="19"/>
        <end position="418"/>
    </location>
</feature>
<comment type="similarity">
    <text evidence="1 7">Belongs to the glycosyl hydrolase 5 (cellulase A) family.</text>
</comment>
<keyword evidence="3 7" id="KW-0326">Glycosidase</keyword>
<evidence type="ECO:0000256" key="4">
    <source>
        <dbReference type="ARBA" id="ARBA00023316"/>
    </source>
</evidence>
<evidence type="ECO:0000313" key="11">
    <source>
        <dbReference type="Proteomes" id="UP000799776"/>
    </source>
</evidence>
<sequence length="418" mass="46607">MLVPYAASALLAASAALAAPAHERRSVSFKWGEEPLRGVSLGGWLVLEPFITPSIFDNKTYNADGTIVDEYTLCKTLGASEAKSILQPHWDSWVSLSDFQKIANAKLNMVRIPIGHWAFQTFDNEPYVSGAAAYLDKAIGWARQTGLKVLIDLHTAPLSQNGYDNSGQRMDNPGWTQGDSVSQTLSVLQQIANKYAQASYQDVILGIELLNEPAGYQLDMGTIKQFFRDGYGNVRTVSDTPVVLHDAFQDANTFNGWMTPSDNNVQNVAMDHHEYQVFENEYVTWSHAEHRQQVCDRADAYYGSDKWSYVGEWTAAMTDCAPYLNGYGRGARYDGSYEDAPWTGSCSGVSDIGTWDQGMKDDTRWYIETQMDAFEKIDGWIFWNFKTEGAAEWDLFGLLDAGVFPNPPTDRKFASVCG</sequence>
<dbReference type="Pfam" id="PF00150">
    <property type="entry name" value="Cellulase"/>
    <property type="match status" value="1"/>
</dbReference>
<dbReference type="InterPro" id="IPR050386">
    <property type="entry name" value="Glycosyl_hydrolase_5"/>
</dbReference>
<reference evidence="10" key="1">
    <citation type="journal article" date="2020" name="Stud. Mycol.">
        <title>101 Dothideomycetes genomes: a test case for predicting lifestyles and emergence of pathogens.</title>
        <authorList>
            <person name="Haridas S."/>
            <person name="Albert R."/>
            <person name="Binder M."/>
            <person name="Bloem J."/>
            <person name="Labutti K."/>
            <person name="Salamov A."/>
            <person name="Andreopoulos B."/>
            <person name="Baker S."/>
            <person name="Barry K."/>
            <person name="Bills G."/>
            <person name="Bluhm B."/>
            <person name="Cannon C."/>
            <person name="Castanera R."/>
            <person name="Culley D."/>
            <person name="Daum C."/>
            <person name="Ezra D."/>
            <person name="Gonzalez J."/>
            <person name="Henrissat B."/>
            <person name="Kuo A."/>
            <person name="Liang C."/>
            <person name="Lipzen A."/>
            <person name="Lutzoni F."/>
            <person name="Magnuson J."/>
            <person name="Mondo S."/>
            <person name="Nolan M."/>
            <person name="Ohm R."/>
            <person name="Pangilinan J."/>
            <person name="Park H.-J."/>
            <person name="Ramirez L."/>
            <person name="Alfaro M."/>
            <person name="Sun H."/>
            <person name="Tritt A."/>
            <person name="Yoshinaga Y."/>
            <person name="Zwiers L.-H."/>
            <person name="Turgeon B."/>
            <person name="Goodwin S."/>
            <person name="Spatafora J."/>
            <person name="Crous P."/>
            <person name="Grigoriev I."/>
        </authorList>
    </citation>
    <scope>NUCLEOTIDE SEQUENCE</scope>
    <source>
        <strain evidence="10">CBS 121410</strain>
    </source>
</reference>
<dbReference type="SUPFAM" id="SSF51445">
    <property type="entry name" value="(Trans)glycosidases"/>
    <property type="match status" value="1"/>
</dbReference>
<dbReference type="PANTHER" id="PTHR31297">
    <property type="entry name" value="GLUCAN ENDO-1,6-BETA-GLUCOSIDASE B"/>
    <property type="match status" value="1"/>
</dbReference>
<dbReference type="Proteomes" id="UP000799776">
    <property type="component" value="Unassembled WGS sequence"/>
</dbReference>
<evidence type="ECO:0000256" key="5">
    <source>
        <dbReference type="ARBA" id="ARBA00036824"/>
    </source>
</evidence>
<comment type="catalytic activity">
    <reaction evidence="5">
        <text>Successive hydrolysis of beta-D-glucose units from the non-reducing ends of (1-&gt;3)-beta-D-glucans, releasing alpha-glucose.</text>
        <dbReference type="EC" id="3.2.1.58"/>
    </reaction>
</comment>
<organism evidence="10 11">
    <name type="scientific">Saccharata proteae CBS 121410</name>
    <dbReference type="NCBI Taxonomy" id="1314787"/>
    <lineage>
        <taxon>Eukaryota</taxon>
        <taxon>Fungi</taxon>
        <taxon>Dikarya</taxon>
        <taxon>Ascomycota</taxon>
        <taxon>Pezizomycotina</taxon>
        <taxon>Dothideomycetes</taxon>
        <taxon>Dothideomycetes incertae sedis</taxon>
        <taxon>Botryosphaeriales</taxon>
        <taxon>Saccharataceae</taxon>
        <taxon>Saccharata</taxon>
    </lineage>
</organism>
<dbReference type="OrthoDB" id="62120at2759"/>
<evidence type="ECO:0000256" key="2">
    <source>
        <dbReference type="ARBA" id="ARBA00022801"/>
    </source>
</evidence>